<proteinExistence type="predicted"/>
<dbReference type="Pfam" id="PF24175">
    <property type="entry name" value="SU10_adaptor"/>
    <property type="match status" value="1"/>
</dbReference>
<gene>
    <name evidence="1" type="ORF">UFOVP653_64</name>
</gene>
<evidence type="ECO:0000313" key="1">
    <source>
        <dbReference type="EMBL" id="CAB4155046.1"/>
    </source>
</evidence>
<accession>A0A6J5NAF6</accession>
<organism evidence="1">
    <name type="scientific">uncultured Caudovirales phage</name>
    <dbReference type="NCBI Taxonomy" id="2100421"/>
    <lineage>
        <taxon>Viruses</taxon>
        <taxon>Duplodnaviria</taxon>
        <taxon>Heunggongvirae</taxon>
        <taxon>Uroviricota</taxon>
        <taxon>Caudoviricetes</taxon>
        <taxon>Peduoviridae</taxon>
        <taxon>Maltschvirus</taxon>
        <taxon>Maltschvirus maltsch</taxon>
    </lineage>
</organism>
<sequence length="212" mass="23100">MANTKYSDLLDEVLPYLAADPSNPVTQNAIKRAVIEFCAGSWVWKYLPDSLDVTAGEAFYDLEPPLGSDVTAVMDVAHNNVPLKNRSIEWLDRELPGWRTTAATPKYFTQLDTAQIILAALPESTITSGLTMTLILQPSQTADNFPAFIANQHFEDLANGAIGRLMLMPGKPWSDPANGAGRIASFQNAIGNARASAVRALSRAEIRVTPYH</sequence>
<name>A0A6J5NAF6_9CAUD</name>
<reference evidence="1" key="1">
    <citation type="submission" date="2020-04" db="EMBL/GenBank/DDBJ databases">
        <authorList>
            <person name="Chiriac C."/>
            <person name="Salcher M."/>
            <person name="Ghai R."/>
            <person name="Kavagutti S V."/>
        </authorList>
    </citation>
    <scope>NUCLEOTIDE SEQUENCE</scope>
</reference>
<dbReference type="EMBL" id="LR796613">
    <property type="protein sequence ID" value="CAB4155046.1"/>
    <property type="molecule type" value="Genomic_DNA"/>
</dbReference>
<protein>
    <submittedName>
        <fullName evidence="1">Uncharacterized protein</fullName>
    </submittedName>
</protein>
<dbReference type="InterPro" id="IPR056209">
    <property type="entry name" value="SU10_adaptor"/>
</dbReference>